<dbReference type="Proteomes" id="UP000632377">
    <property type="component" value="Unassembled WGS sequence"/>
</dbReference>
<dbReference type="RefSeq" id="WP_202750244.1">
    <property type="nucleotide sequence ID" value="NZ_JAESWC010000014.1"/>
</dbReference>
<evidence type="ECO:0000313" key="1">
    <source>
        <dbReference type="EMBL" id="MBL4937500.1"/>
    </source>
</evidence>
<reference evidence="1 2" key="1">
    <citation type="submission" date="2021-01" db="EMBL/GenBank/DDBJ databases">
        <title>Genome public.</title>
        <authorList>
            <person name="Liu C."/>
            <person name="Sun Q."/>
        </authorList>
    </citation>
    <scope>NUCLEOTIDE SEQUENCE [LARGE SCALE GENOMIC DNA]</scope>
    <source>
        <strain evidence="1 2">YIM B02515</strain>
    </source>
</reference>
<proteinExistence type="predicted"/>
<accession>A0ABS1TDQ0</accession>
<name>A0ABS1TDQ0_9CLOT</name>
<dbReference type="EMBL" id="JAESWC010000014">
    <property type="protein sequence ID" value="MBL4937500.1"/>
    <property type="molecule type" value="Genomic_DNA"/>
</dbReference>
<protein>
    <recommendedName>
        <fullName evidence="3">CARDB domain-containing protein</fullName>
    </recommendedName>
</protein>
<organism evidence="1 2">
    <name type="scientific">Clostridium rhizosphaerae</name>
    <dbReference type="NCBI Taxonomy" id="2803861"/>
    <lineage>
        <taxon>Bacteria</taxon>
        <taxon>Bacillati</taxon>
        <taxon>Bacillota</taxon>
        <taxon>Clostridia</taxon>
        <taxon>Eubacteriales</taxon>
        <taxon>Clostridiaceae</taxon>
        <taxon>Clostridium</taxon>
    </lineage>
</organism>
<sequence>MRRYKLLVFILSIIIIVCLNNRVTYSYFRTGDKTDTQSIILGNLKIETNDTPQNCWRYAPVAVKGNEYISNDSIDIKNLSGGLESNNLRPGDAFEKDIIITNTGSLSSKLKITKGTLLNGSPFKVTVSPRGNDANVTIRNDANDKNTWYVDNLKNNAKVTFTIKLELPIDITNNDLNQNNIRLSNNALELLNIVSTQWNNNTWSE</sequence>
<gene>
    <name evidence="1" type="ORF">JK636_17405</name>
</gene>
<evidence type="ECO:0008006" key="3">
    <source>
        <dbReference type="Google" id="ProtNLM"/>
    </source>
</evidence>
<comment type="caution">
    <text evidence="1">The sequence shown here is derived from an EMBL/GenBank/DDBJ whole genome shotgun (WGS) entry which is preliminary data.</text>
</comment>
<keyword evidence="2" id="KW-1185">Reference proteome</keyword>
<evidence type="ECO:0000313" key="2">
    <source>
        <dbReference type="Proteomes" id="UP000632377"/>
    </source>
</evidence>